<sequence>MLSPTNLNKNSNTKQNTKSAQRSQKYQFVGVCDETGAGRTKWYARPRPSGPKSSFLVRMIRLDKKALLRDMLLSREVDVYVEYENSGKVDGSNGRFLVEPKYSVKSRSLTNMWNFNPLTSLKNLSGNMSGRERRIKSGVYTDGSTVYVSRYDYRSGKNGMLPVGDLIDLVKRGKIGRKEKERLIKRVKEGTPDVVREEVQGEE</sequence>
<accession>A0A9W7AR77</accession>
<comment type="caution">
    <text evidence="2">The sequence shown here is derived from an EMBL/GenBank/DDBJ whole genome shotgun (WGS) entry which is preliminary data.</text>
</comment>
<name>A0A9W7AR77_9STRA</name>
<dbReference type="AlphaFoldDB" id="A0A9W7AR77"/>
<reference evidence="2" key="1">
    <citation type="submission" date="2022-07" db="EMBL/GenBank/DDBJ databases">
        <title>Genome analysis of Parmales, a sister group of diatoms, reveals the evolutionary specialization of diatoms from phago-mixotrophs to photoautotrophs.</title>
        <authorList>
            <person name="Ban H."/>
            <person name="Sato S."/>
            <person name="Yoshikawa S."/>
            <person name="Kazumasa Y."/>
            <person name="Nakamura Y."/>
            <person name="Ichinomiya M."/>
            <person name="Saitoh K."/>
            <person name="Sato N."/>
            <person name="Blanc-Mathieu R."/>
            <person name="Endo H."/>
            <person name="Kuwata A."/>
            <person name="Ogata H."/>
        </authorList>
    </citation>
    <scope>NUCLEOTIDE SEQUENCE</scope>
</reference>
<evidence type="ECO:0000313" key="2">
    <source>
        <dbReference type="EMBL" id="GMH72460.1"/>
    </source>
</evidence>
<proteinExistence type="predicted"/>
<evidence type="ECO:0000313" key="3">
    <source>
        <dbReference type="Proteomes" id="UP001165082"/>
    </source>
</evidence>
<evidence type="ECO:0000256" key="1">
    <source>
        <dbReference type="SAM" id="MobiDB-lite"/>
    </source>
</evidence>
<dbReference type="Proteomes" id="UP001165082">
    <property type="component" value="Unassembled WGS sequence"/>
</dbReference>
<protein>
    <submittedName>
        <fullName evidence="2">Uncharacterized protein</fullName>
    </submittedName>
</protein>
<keyword evidence="3" id="KW-1185">Reference proteome</keyword>
<dbReference type="OrthoDB" id="192213at2759"/>
<feature type="compositionally biased region" description="Low complexity" evidence="1">
    <location>
        <begin position="1"/>
        <end position="18"/>
    </location>
</feature>
<gene>
    <name evidence="2" type="ORF">TrRE_jg7219</name>
</gene>
<organism evidence="2 3">
    <name type="scientific">Triparma retinervis</name>
    <dbReference type="NCBI Taxonomy" id="2557542"/>
    <lineage>
        <taxon>Eukaryota</taxon>
        <taxon>Sar</taxon>
        <taxon>Stramenopiles</taxon>
        <taxon>Ochrophyta</taxon>
        <taxon>Bolidophyceae</taxon>
        <taxon>Parmales</taxon>
        <taxon>Triparmaceae</taxon>
        <taxon>Triparma</taxon>
    </lineage>
</organism>
<feature type="region of interest" description="Disordered" evidence="1">
    <location>
        <begin position="1"/>
        <end position="24"/>
    </location>
</feature>
<dbReference type="EMBL" id="BRXZ01001490">
    <property type="protein sequence ID" value="GMH72460.1"/>
    <property type="molecule type" value="Genomic_DNA"/>
</dbReference>